<evidence type="ECO:0000313" key="3">
    <source>
        <dbReference type="EMBL" id="KIW77905.1"/>
    </source>
</evidence>
<evidence type="ECO:0000256" key="2">
    <source>
        <dbReference type="SAM" id="Phobius"/>
    </source>
</evidence>
<protein>
    <submittedName>
        <fullName evidence="3">Uncharacterized protein</fullName>
    </submittedName>
</protein>
<keyword evidence="2" id="KW-1133">Transmembrane helix</keyword>
<dbReference type="HOGENOM" id="CLU_1189781_0_0_1"/>
<dbReference type="EMBL" id="KN846973">
    <property type="protein sequence ID" value="KIW77905.1"/>
    <property type="molecule type" value="Genomic_DNA"/>
</dbReference>
<keyword evidence="2" id="KW-0472">Membrane</keyword>
<dbReference type="AlphaFoldDB" id="A0A0D2GH38"/>
<gene>
    <name evidence="3" type="ORF">Z517_07738</name>
</gene>
<name>A0A0D2GH38_9EURO</name>
<dbReference type="VEuPathDB" id="FungiDB:Z517_07738"/>
<dbReference type="RefSeq" id="XP_013281713.1">
    <property type="nucleotide sequence ID" value="XM_013426259.1"/>
</dbReference>
<dbReference type="Proteomes" id="UP000053029">
    <property type="component" value="Unassembled WGS sequence"/>
</dbReference>
<dbReference type="GeneID" id="25307228"/>
<feature type="transmembrane region" description="Helical" evidence="2">
    <location>
        <begin position="33"/>
        <end position="56"/>
    </location>
</feature>
<feature type="compositionally biased region" description="Polar residues" evidence="1">
    <location>
        <begin position="170"/>
        <end position="179"/>
    </location>
</feature>
<accession>A0A0D2GH38</accession>
<dbReference type="OrthoDB" id="4115504at2759"/>
<keyword evidence="2" id="KW-0812">Transmembrane</keyword>
<evidence type="ECO:0000313" key="4">
    <source>
        <dbReference type="Proteomes" id="UP000053029"/>
    </source>
</evidence>
<feature type="compositionally biased region" description="Basic and acidic residues" evidence="1">
    <location>
        <begin position="154"/>
        <end position="169"/>
    </location>
</feature>
<proteinExistence type="predicted"/>
<evidence type="ECO:0000256" key="1">
    <source>
        <dbReference type="SAM" id="MobiDB-lite"/>
    </source>
</evidence>
<reference evidence="3 4" key="1">
    <citation type="submission" date="2015-01" db="EMBL/GenBank/DDBJ databases">
        <title>The Genome Sequence of Fonsecaea pedrosoi CBS 271.37.</title>
        <authorList>
            <consortium name="The Broad Institute Genomics Platform"/>
            <person name="Cuomo C."/>
            <person name="de Hoog S."/>
            <person name="Gorbushina A."/>
            <person name="Stielow B."/>
            <person name="Teixiera M."/>
            <person name="Abouelleil A."/>
            <person name="Chapman S.B."/>
            <person name="Priest M."/>
            <person name="Young S.K."/>
            <person name="Wortman J."/>
            <person name="Nusbaum C."/>
            <person name="Birren B."/>
        </authorList>
    </citation>
    <scope>NUCLEOTIDE SEQUENCE [LARGE SCALE GENOMIC DNA]</scope>
    <source>
        <strain evidence="3 4">CBS 271.37</strain>
    </source>
</reference>
<feature type="region of interest" description="Disordered" evidence="1">
    <location>
        <begin position="154"/>
        <end position="179"/>
    </location>
</feature>
<feature type="compositionally biased region" description="Basic and acidic residues" evidence="1">
    <location>
        <begin position="73"/>
        <end position="89"/>
    </location>
</feature>
<feature type="region of interest" description="Disordered" evidence="1">
    <location>
        <begin position="67"/>
        <end position="89"/>
    </location>
</feature>
<keyword evidence="4" id="KW-1185">Reference proteome</keyword>
<organism evidence="3 4">
    <name type="scientific">Fonsecaea pedrosoi CBS 271.37</name>
    <dbReference type="NCBI Taxonomy" id="1442368"/>
    <lineage>
        <taxon>Eukaryota</taxon>
        <taxon>Fungi</taxon>
        <taxon>Dikarya</taxon>
        <taxon>Ascomycota</taxon>
        <taxon>Pezizomycotina</taxon>
        <taxon>Eurotiomycetes</taxon>
        <taxon>Chaetothyriomycetidae</taxon>
        <taxon>Chaetothyriales</taxon>
        <taxon>Herpotrichiellaceae</taxon>
        <taxon>Fonsecaea</taxon>
    </lineage>
</organism>
<sequence>MAPIPSLGAIANLNALSVTSRRLVTRSLTSESLVAAIIVLSVISTLLLGSMVFLLARIWKQVVAKRASSHPPETSKNHNTNSERKQSDWARKNSNVLWSMYIEEDDLKAQFAVSPKSRLFSIGSVSTVDQGRCPLDRRQSHGNTLAQHKIVDDKNPQNEESTADLRSRTPFEQQTTPTKNVARARALSQPCNHRHSTSIEELVRRKQSVPARIDEEIFGGYDHYGGP</sequence>